<evidence type="ECO:0000313" key="2">
    <source>
        <dbReference type="EMBL" id="QPC81723.1"/>
    </source>
</evidence>
<keyword evidence="1" id="KW-0812">Transmembrane</keyword>
<dbReference type="RefSeq" id="WP_195169794.1">
    <property type="nucleotide sequence ID" value="NZ_CP062983.1"/>
</dbReference>
<dbReference type="KEGG" id="pmet:G4Y79_18810"/>
<keyword evidence="3" id="KW-1185">Reference proteome</keyword>
<proteinExistence type="predicted"/>
<reference evidence="2 3" key="1">
    <citation type="submission" date="2020-02" db="EMBL/GenBank/DDBJ databases">
        <authorList>
            <person name="Zheng R.K."/>
            <person name="Sun C.M."/>
        </authorList>
    </citation>
    <scope>NUCLEOTIDE SEQUENCE [LARGE SCALE GENOMIC DNA]</scope>
    <source>
        <strain evidence="3">rifampicinis</strain>
    </source>
</reference>
<evidence type="ECO:0000256" key="1">
    <source>
        <dbReference type="SAM" id="Phobius"/>
    </source>
</evidence>
<evidence type="ECO:0000313" key="3">
    <source>
        <dbReference type="Proteomes" id="UP000594468"/>
    </source>
</evidence>
<dbReference type="Proteomes" id="UP000594468">
    <property type="component" value="Chromosome"/>
</dbReference>
<keyword evidence="1" id="KW-0472">Membrane</keyword>
<organism evidence="2 3">
    <name type="scientific">Phototrophicus methaneseepsis</name>
    <dbReference type="NCBI Taxonomy" id="2710758"/>
    <lineage>
        <taxon>Bacteria</taxon>
        <taxon>Bacillati</taxon>
        <taxon>Chloroflexota</taxon>
        <taxon>Candidatus Thermofontia</taxon>
        <taxon>Phototrophicales</taxon>
        <taxon>Phototrophicaceae</taxon>
        <taxon>Phototrophicus</taxon>
    </lineage>
</organism>
<gene>
    <name evidence="2" type="ORF">G4Y79_18810</name>
</gene>
<feature type="transmembrane region" description="Helical" evidence="1">
    <location>
        <begin position="20"/>
        <end position="39"/>
    </location>
</feature>
<sequence>MTEIQSLQQLQRWMLMRSIYLLVAPMILMFTALACGTVVSELPYYTCPTTMAQPTATVLPGTLLPPPLPSSTPYTIAPPQDFYIGDAVLVGQEDSEVHLRFRLQDVAVQTVDSNHLVTWQLEVSNLGTQSYETIPPALMLITRINTAYGEQSGTWHTSEAAMNAADLTHENYDPLPPGATRIYRLAAYVPAGSVSQFAYLLDGDGENRITWANTPNPYC</sequence>
<dbReference type="EMBL" id="CP062983">
    <property type="protein sequence ID" value="QPC81723.1"/>
    <property type="molecule type" value="Genomic_DNA"/>
</dbReference>
<evidence type="ECO:0008006" key="4">
    <source>
        <dbReference type="Google" id="ProtNLM"/>
    </source>
</evidence>
<name>A0A7S8E7C8_9CHLR</name>
<keyword evidence="1" id="KW-1133">Transmembrane helix</keyword>
<dbReference type="AlphaFoldDB" id="A0A7S8E7C8"/>
<accession>A0A7S8E7C8</accession>
<protein>
    <recommendedName>
        <fullName evidence="4">DUF4352 domain-containing protein</fullName>
    </recommendedName>
</protein>